<sequence length="542" mass="58128">MSRSPGFRWRATQCAALGLLVAIIVTIAPFGTTQPVSAQPPAGQLPVELRYVPHDAAFFLYADAAKIWSHEATKSFRDADKNTFGLLEGAATKVSGMKITDLKNVVVFYPNLKQPQDTDRVGFILTFTKAFDKKKLEDGLTELLLKNAKIKVSAPDEKTALVLVGLDDEYAKPRLSADDGPLSSAIKAAASGKHALVVGTALGSLPDEIRMDNLPAQVRPFQPIFHATALTATLDLGKSLDLNVRVKTKRAAQAVDAEKALAALAKLLGDELTGELPNLEKGAADNEGLKDVVKALKAVVAAAKGAKFEVDDTEARMTATLPLTDLPLATAYAAGVQAFQAKASVSSSANNLKQIALAMHNYHDANNAFPPAAVCDKKGKPQLSWRVLILPYIEQDALYKEFKLDEPWDSEHNKKLIAKMPKVYAMPGKSKPGDTDTYYRVFVGNGASFDWLMGTSLVGITDGTSNTFMCATGATAVPWTKPDELEFDPEKDNSKLIGLVVNGKAQVAMCDGSVRTLSKIPAKETLNALITRSGGEVIGNDF</sequence>
<name>A0A6P2CSJ6_9BACT</name>
<evidence type="ECO:0000259" key="1">
    <source>
        <dbReference type="Pfam" id="PF07596"/>
    </source>
</evidence>
<reference evidence="2 3" key="1">
    <citation type="submission" date="2019-05" db="EMBL/GenBank/DDBJ databases">
        <authorList>
            <consortium name="Science for Life Laboratories"/>
        </authorList>
    </citation>
    <scope>NUCLEOTIDE SEQUENCE [LARGE SCALE GENOMIC DNA]</scope>
    <source>
        <strain evidence="2">Soil9</strain>
    </source>
</reference>
<accession>A0A6P2CSJ6</accession>
<proteinExistence type="predicted"/>
<dbReference type="RefSeq" id="WP_197909470.1">
    <property type="nucleotide sequence ID" value="NZ_LR593886.1"/>
</dbReference>
<dbReference type="Proteomes" id="UP000464178">
    <property type="component" value="Chromosome"/>
</dbReference>
<dbReference type="PANTHER" id="PTHR30093:SF2">
    <property type="entry name" value="TYPE II SECRETION SYSTEM PROTEIN H"/>
    <property type="match status" value="1"/>
</dbReference>
<evidence type="ECO:0000313" key="3">
    <source>
        <dbReference type="Proteomes" id="UP000464178"/>
    </source>
</evidence>
<dbReference type="Pfam" id="PF07596">
    <property type="entry name" value="SBP_bac_10"/>
    <property type="match status" value="1"/>
</dbReference>
<protein>
    <recommendedName>
        <fullName evidence="1">DUF1559 domain-containing protein</fullName>
    </recommendedName>
</protein>
<feature type="domain" description="DUF1559" evidence="1">
    <location>
        <begin position="347"/>
        <end position="422"/>
    </location>
</feature>
<keyword evidence="3" id="KW-1185">Reference proteome</keyword>
<dbReference type="KEGG" id="gms:SOIL9_58130"/>
<gene>
    <name evidence="2" type="ORF">SOIL9_58130</name>
</gene>
<dbReference type="PANTHER" id="PTHR30093">
    <property type="entry name" value="GENERAL SECRETION PATHWAY PROTEIN G"/>
    <property type="match status" value="1"/>
</dbReference>
<dbReference type="NCBIfam" id="TIGR04294">
    <property type="entry name" value="pre_pil_HX9DG"/>
    <property type="match status" value="1"/>
</dbReference>
<dbReference type="AlphaFoldDB" id="A0A6P2CSJ6"/>
<dbReference type="InterPro" id="IPR027558">
    <property type="entry name" value="Pre_pil_HX9DG_C"/>
</dbReference>
<dbReference type="EMBL" id="LR593886">
    <property type="protein sequence ID" value="VTR91901.1"/>
    <property type="molecule type" value="Genomic_DNA"/>
</dbReference>
<dbReference type="InterPro" id="IPR011453">
    <property type="entry name" value="DUF1559"/>
</dbReference>
<evidence type="ECO:0000313" key="2">
    <source>
        <dbReference type="EMBL" id="VTR91901.1"/>
    </source>
</evidence>
<organism evidence="2 3">
    <name type="scientific">Gemmata massiliana</name>
    <dbReference type="NCBI Taxonomy" id="1210884"/>
    <lineage>
        <taxon>Bacteria</taxon>
        <taxon>Pseudomonadati</taxon>
        <taxon>Planctomycetota</taxon>
        <taxon>Planctomycetia</taxon>
        <taxon>Gemmatales</taxon>
        <taxon>Gemmataceae</taxon>
        <taxon>Gemmata</taxon>
    </lineage>
</organism>